<dbReference type="EMBL" id="CAJOBI010000142">
    <property type="protein sequence ID" value="CAF3798128.1"/>
    <property type="molecule type" value="Genomic_DNA"/>
</dbReference>
<reference evidence="17" key="1">
    <citation type="submission" date="2021-02" db="EMBL/GenBank/DDBJ databases">
        <authorList>
            <person name="Nowell W R."/>
        </authorList>
    </citation>
    <scope>NUCLEOTIDE SEQUENCE</scope>
</reference>
<feature type="compositionally biased region" description="Polar residues" evidence="12">
    <location>
        <begin position="28"/>
        <end position="50"/>
    </location>
</feature>
<evidence type="ECO:0000256" key="7">
    <source>
        <dbReference type="ARBA" id="ARBA00023128"/>
    </source>
</evidence>
<keyword evidence="3 11" id="KW-0349">Heme</keyword>
<dbReference type="EMBL" id="CAJOBH010057773">
    <property type="protein sequence ID" value="CAF4410236.1"/>
    <property type="molecule type" value="Genomic_DNA"/>
</dbReference>
<evidence type="ECO:0000256" key="4">
    <source>
        <dbReference type="ARBA" id="ARBA00022723"/>
    </source>
</evidence>
<accession>A0A816V2M9</accession>
<comment type="function">
    <text evidence="11">Lyase that catalyzes the covalent linking of the heme group to the cytochrome C apoprotein to produce the mature functional cytochrome.</text>
</comment>
<keyword evidence="4 11" id="KW-0479">Metal-binding</keyword>
<dbReference type="Proteomes" id="UP000663842">
    <property type="component" value="Unassembled WGS sequence"/>
</dbReference>
<keyword evidence="7 11" id="KW-0496">Mitochondrion</keyword>
<evidence type="ECO:0000313" key="22">
    <source>
        <dbReference type="EMBL" id="CAF4526339.1"/>
    </source>
</evidence>
<evidence type="ECO:0000256" key="6">
    <source>
        <dbReference type="ARBA" id="ARBA00023004"/>
    </source>
</evidence>
<dbReference type="GO" id="GO:0004408">
    <property type="term" value="F:holocytochrome-c synthase activity"/>
    <property type="evidence" value="ECO:0007669"/>
    <property type="project" value="UniProtKB-EC"/>
</dbReference>
<evidence type="ECO:0000313" key="18">
    <source>
        <dbReference type="EMBL" id="CAF3744811.1"/>
    </source>
</evidence>
<dbReference type="EMBL" id="CAJOBJ010087418">
    <property type="protein sequence ID" value="CAF4526339.1"/>
    <property type="molecule type" value="Genomic_DNA"/>
</dbReference>
<evidence type="ECO:0000313" key="14">
    <source>
        <dbReference type="EMBL" id="CAF1593934.1"/>
    </source>
</evidence>
<evidence type="ECO:0000256" key="8">
    <source>
        <dbReference type="ARBA" id="ARBA00023136"/>
    </source>
</evidence>
<evidence type="ECO:0000256" key="12">
    <source>
        <dbReference type="SAM" id="MobiDB-lite"/>
    </source>
</evidence>
<protein>
    <recommendedName>
        <fullName evidence="11">Holocytochrome c-type synthase</fullName>
        <ecNumber evidence="11">4.4.1.17</ecNumber>
    </recommendedName>
</protein>
<keyword evidence="5 11" id="KW-0999">Mitochondrion inner membrane</keyword>
<evidence type="ECO:0000313" key="24">
    <source>
        <dbReference type="Proteomes" id="UP000663866"/>
    </source>
</evidence>
<evidence type="ECO:0000256" key="1">
    <source>
        <dbReference type="ARBA" id="ARBA00004273"/>
    </source>
</evidence>
<dbReference type="OrthoDB" id="4243at2759"/>
<dbReference type="EMBL" id="CAJNOW010011149">
    <property type="protein sequence ID" value="CAF1593934.1"/>
    <property type="molecule type" value="Genomic_DNA"/>
</dbReference>
<dbReference type="EMBL" id="CAJOBG010000045">
    <property type="protein sequence ID" value="CAF3744811.1"/>
    <property type="molecule type" value="Genomic_DNA"/>
</dbReference>
<gene>
    <name evidence="21" type="ORF">BYL167_LOCUS31956</name>
    <name evidence="13" type="ORF">CJN711_LOCUS25252</name>
    <name evidence="22" type="ORF">GIL414_LOCUS35836</name>
    <name evidence="14" type="ORF">KQP761_LOCUS21493</name>
    <name evidence="15" type="ORF">MBJ925_LOCUS9480</name>
    <name evidence="18" type="ORF">OVN521_LOCUS786</name>
    <name evidence="19" type="ORF">SMN809_LOCUS1020</name>
    <name evidence="20" type="ORF">UXM345_LOCUS8310</name>
    <name evidence="17" type="ORF">WKI299_LOCUS23609</name>
    <name evidence="16" type="ORF">XDN619_LOCUS14980</name>
</gene>
<evidence type="ECO:0000313" key="21">
    <source>
        <dbReference type="EMBL" id="CAF4410236.1"/>
    </source>
</evidence>
<sequence>MGAQTSSVTSNQGVNDTIKPPNDAKHATVNSSIDQCPHFQKQSTQETTYPSECPMSGSAGTSGSNDVNPLNMMPAPNQMPAPDQPFLLSTERVTSNIPKVSDKQENWVYPSPQMFWNAMLRKGWRWQEDALKPADMENIVRMHNINNELAWFEVLKWEALHANECMTPRLASFGGKAKDYSPRARIRNWLGYQLPFDRHDWIVDRCGQRVRYIIDYYDSEKVDHDTLTFTILDVRPAFDSFGAAWDRTRAAWWRWTVRDNYDSNEAHTRDELIKAAKRELDDKKQSIRS</sequence>
<evidence type="ECO:0000256" key="9">
    <source>
        <dbReference type="ARBA" id="ARBA00023239"/>
    </source>
</evidence>
<dbReference type="EC" id="4.4.1.17" evidence="11"/>
<evidence type="ECO:0000256" key="11">
    <source>
        <dbReference type="RuleBase" id="RU363130"/>
    </source>
</evidence>
<evidence type="ECO:0000256" key="3">
    <source>
        <dbReference type="ARBA" id="ARBA00022617"/>
    </source>
</evidence>
<dbReference type="Proteomes" id="UP000663855">
    <property type="component" value="Unassembled WGS sequence"/>
</dbReference>
<evidence type="ECO:0000313" key="20">
    <source>
        <dbReference type="EMBL" id="CAF3859765.1"/>
    </source>
</evidence>
<dbReference type="Proteomes" id="UP000663866">
    <property type="component" value="Unassembled WGS sequence"/>
</dbReference>
<dbReference type="Proteomes" id="UP000663824">
    <property type="component" value="Unassembled WGS sequence"/>
</dbReference>
<feature type="compositionally biased region" description="Polar residues" evidence="12">
    <location>
        <begin position="1"/>
        <end position="15"/>
    </location>
</feature>
<dbReference type="Proteomes" id="UP000681967">
    <property type="component" value="Unassembled WGS sequence"/>
</dbReference>
<dbReference type="GO" id="GO:0005743">
    <property type="term" value="C:mitochondrial inner membrane"/>
    <property type="evidence" value="ECO:0007669"/>
    <property type="project" value="UniProtKB-SubCell"/>
</dbReference>
<dbReference type="GO" id="GO:0046872">
    <property type="term" value="F:metal ion binding"/>
    <property type="evidence" value="ECO:0007669"/>
    <property type="project" value="UniProtKB-KW"/>
</dbReference>
<comment type="caution">
    <text evidence="17">The sequence shown here is derived from an EMBL/GenBank/DDBJ whole genome shotgun (WGS) entry which is preliminary data.</text>
</comment>
<evidence type="ECO:0000256" key="2">
    <source>
        <dbReference type="ARBA" id="ARBA00007255"/>
    </source>
</evidence>
<evidence type="ECO:0000256" key="5">
    <source>
        <dbReference type="ARBA" id="ARBA00022792"/>
    </source>
</evidence>
<dbReference type="PANTHER" id="PTHR12743">
    <property type="entry name" value="CYTOCHROME C1 HEME LYASE"/>
    <property type="match status" value="1"/>
</dbReference>
<organism evidence="17 23">
    <name type="scientific">Rotaria magnacalcarata</name>
    <dbReference type="NCBI Taxonomy" id="392030"/>
    <lineage>
        <taxon>Eukaryota</taxon>
        <taxon>Metazoa</taxon>
        <taxon>Spiralia</taxon>
        <taxon>Gnathifera</taxon>
        <taxon>Rotifera</taxon>
        <taxon>Eurotatoria</taxon>
        <taxon>Bdelloidea</taxon>
        <taxon>Philodinida</taxon>
        <taxon>Philodinidae</taxon>
        <taxon>Rotaria</taxon>
    </lineage>
</organism>
<evidence type="ECO:0000313" key="13">
    <source>
        <dbReference type="EMBL" id="CAF1463819.1"/>
    </source>
</evidence>
<comment type="catalytic activity">
    <reaction evidence="10">
        <text>holo-[cytochrome c] = apo-[cytochrome c] + heme b</text>
        <dbReference type="Rhea" id="RHEA:22648"/>
        <dbReference type="Rhea" id="RHEA-COMP:10725"/>
        <dbReference type="Rhea" id="RHEA-COMP:10726"/>
        <dbReference type="ChEBI" id="CHEBI:29950"/>
        <dbReference type="ChEBI" id="CHEBI:60344"/>
        <dbReference type="ChEBI" id="CHEBI:83739"/>
        <dbReference type="EC" id="4.4.1.17"/>
    </reaction>
    <physiologicalReaction direction="right-to-left" evidence="10">
        <dbReference type="Rhea" id="RHEA:22650"/>
    </physiologicalReaction>
</comment>
<keyword evidence="9 11" id="KW-0456">Lyase</keyword>
<dbReference type="EMBL" id="CAJNRG010006042">
    <property type="protein sequence ID" value="CAF2082172.1"/>
    <property type="molecule type" value="Genomic_DNA"/>
</dbReference>
<evidence type="ECO:0000313" key="15">
    <source>
        <dbReference type="EMBL" id="CAF2025156.1"/>
    </source>
</evidence>
<dbReference type="AlphaFoldDB" id="A0A816V2M9"/>
<comment type="subcellular location">
    <subcellularLocation>
        <location evidence="1 11">Mitochondrion inner membrane</location>
    </subcellularLocation>
</comment>
<dbReference type="PROSITE" id="PS00822">
    <property type="entry name" value="CYTO_HEME_LYASE_2"/>
    <property type="match status" value="1"/>
</dbReference>
<dbReference type="Proteomes" id="UP000681720">
    <property type="component" value="Unassembled WGS sequence"/>
</dbReference>
<dbReference type="PANTHER" id="PTHR12743:SF0">
    <property type="entry name" value="HOLOCYTOCHROME C-TYPE SYNTHASE"/>
    <property type="match status" value="1"/>
</dbReference>
<evidence type="ECO:0000313" key="23">
    <source>
        <dbReference type="Proteomes" id="UP000663856"/>
    </source>
</evidence>
<proteinExistence type="inferred from homology"/>
<evidence type="ECO:0000313" key="16">
    <source>
        <dbReference type="EMBL" id="CAF2082172.1"/>
    </source>
</evidence>
<dbReference type="Pfam" id="PF01265">
    <property type="entry name" value="Cyto_heme_lyase"/>
    <property type="match status" value="1"/>
</dbReference>
<name>A0A816V2M9_9BILA</name>
<dbReference type="EMBL" id="CAJOBF010000722">
    <property type="protein sequence ID" value="CAF3859765.1"/>
    <property type="molecule type" value="Genomic_DNA"/>
</dbReference>
<dbReference type="Proteomes" id="UP000663856">
    <property type="component" value="Unassembled WGS sequence"/>
</dbReference>
<dbReference type="EMBL" id="CAJNRF010010171">
    <property type="protein sequence ID" value="CAF2117600.1"/>
    <property type="molecule type" value="Genomic_DNA"/>
</dbReference>
<feature type="region of interest" description="Disordered" evidence="12">
    <location>
        <begin position="1"/>
        <end position="63"/>
    </location>
</feature>
<keyword evidence="6 11" id="KW-0408">Iron</keyword>
<keyword evidence="8 11" id="KW-0472">Membrane</keyword>
<dbReference type="Proteomes" id="UP000663887">
    <property type="component" value="Unassembled WGS sequence"/>
</dbReference>
<comment type="similarity">
    <text evidence="2 11">Belongs to the cytochrome c-type heme lyase family.</text>
</comment>
<dbReference type="InterPro" id="IPR000511">
    <property type="entry name" value="Holocyt_c/c1_synthase"/>
</dbReference>
<evidence type="ECO:0000313" key="17">
    <source>
        <dbReference type="EMBL" id="CAF2117600.1"/>
    </source>
</evidence>
<dbReference type="Proteomes" id="UP000676336">
    <property type="component" value="Unassembled WGS sequence"/>
</dbReference>
<dbReference type="Proteomes" id="UP000663834">
    <property type="component" value="Unassembled WGS sequence"/>
</dbReference>
<keyword evidence="24" id="KW-1185">Reference proteome</keyword>
<evidence type="ECO:0000256" key="10">
    <source>
        <dbReference type="ARBA" id="ARBA00023944"/>
    </source>
</evidence>
<evidence type="ECO:0000313" key="19">
    <source>
        <dbReference type="EMBL" id="CAF3798128.1"/>
    </source>
</evidence>
<dbReference type="EMBL" id="CAJNRE010003540">
    <property type="protein sequence ID" value="CAF2025156.1"/>
    <property type="molecule type" value="Genomic_DNA"/>
</dbReference>
<dbReference type="EMBL" id="CAJNOV010011828">
    <property type="protein sequence ID" value="CAF1463819.1"/>
    <property type="molecule type" value="Genomic_DNA"/>
</dbReference>